<proteinExistence type="predicted"/>
<protein>
    <submittedName>
        <fullName evidence="2">Uncharacterized protein</fullName>
    </submittedName>
</protein>
<keyword evidence="3" id="KW-1185">Reference proteome</keyword>
<gene>
    <name evidence="2" type="ORF">LshimejAT787_0406780</name>
</gene>
<evidence type="ECO:0000313" key="2">
    <source>
        <dbReference type="EMBL" id="GLB37627.1"/>
    </source>
</evidence>
<accession>A0A9P3PJZ9</accession>
<reference evidence="2" key="1">
    <citation type="submission" date="2022-07" db="EMBL/GenBank/DDBJ databases">
        <title>The genome of Lyophyllum shimeji provides insight into the initial evolution of ectomycorrhizal fungal genome.</title>
        <authorList>
            <person name="Kobayashi Y."/>
            <person name="Shibata T."/>
            <person name="Hirakawa H."/>
            <person name="Shigenobu S."/>
            <person name="Nishiyama T."/>
            <person name="Yamada A."/>
            <person name="Hasebe M."/>
            <person name="Kawaguchi M."/>
        </authorList>
    </citation>
    <scope>NUCLEOTIDE SEQUENCE</scope>
    <source>
        <strain evidence="2">AT787</strain>
    </source>
</reference>
<evidence type="ECO:0000256" key="1">
    <source>
        <dbReference type="SAM" id="MobiDB-lite"/>
    </source>
</evidence>
<dbReference type="EMBL" id="BRPK01000004">
    <property type="protein sequence ID" value="GLB37627.1"/>
    <property type="molecule type" value="Genomic_DNA"/>
</dbReference>
<dbReference type="AlphaFoldDB" id="A0A9P3PJZ9"/>
<name>A0A9P3PJZ9_LYOSH</name>
<feature type="region of interest" description="Disordered" evidence="1">
    <location>
        <begin position="1"/>
        <end position="48"/>
    </location>
</feature>
<comment type="caution">
    <text evidence="2">The sequence shown here is derived from an EMBL/GenBank/DDBJ whole genome shotgun (WGS) entry which is preliminary data.</text>
</comment>
<feature type="compositionally biased region" description="Polar residues" evidence="1">
    <location>
        <begin position="38"/>
        <end position="48"/>
    </location>
</feature>
<feature type="compositionally biased region" description="Basic and acidic residues" evidence="1">
    <location>
        <begin position="16"/>
        <end position="29"/>
    </location>
</feature>
<organism evidence="2 3">
    <name type="scientific">Lyophyllum shimeji</name>
    <name type="common">Hon-shimeji</name>
    <name type="synonym">Tricholoma shimeji</name>
    <dbReference type="NCBI Taxonomy" id="47721"/>
    <lineage>
        <taxon>Eukaryota</taxon>
        <taxon>Fungi</taxon>
        <taxon>Dikarya</taxon>
        <taxon>Basidiomycota</taxon>
        <taxon>Agaricomycotina</taxon>
        <taxon>Agaricomycetes</taxon>
        <taxon>Agaricomycetidae</taxon>
        <taxon>Agaricales</taxon>
        <taxon>Tricholomatineae</taxon>
        <taxon>Lyophyllaceae</taxon>
        <taxon>Lyophyllum</taxon>
    </lineage>
</organism>
<dbReference type="Proteomes" id="UP001063166">
    <property type="component" value="Unassembled WGS sequence"/>
</dbReference>
<evidence type="ECO:0000313" key="3">
    <source>
        <dbReference type="Proteomes" id="UP001063166"/>
    </source>
</evidence>
<sequence length="220" mass="24378">MSRDPAISAARGMIRGPEDTWDALRDKFGSPRMKRNAHPSSMTEPDSNFTACVTGRRSGSWQLDGQRRKAGGPTVQSCLESQFITVRLDLMRAKGSRRGHSTRGEARASVAWIATACGIISPLEAKFRAYWLRMNRRVGEQRAISLIIPSSTIGGDHRGGHQKNSETTTAPVFSSSQSDLSLSLDGIGLHSNLNAIRSKWRIIVDKHRQLRTSERSEFMV</sequence>